<name>A0ABW3ZY07_9BACI</name>
<accession>A0ABW3ZY07</accession>
<comment type="caution">
    <text evidence="2">The sequence shown here is derived from an EMBL/GenBank/DDBJ whole genome shotgun (WGS) entry which is preliminary data.</text>
</comment>
<dbReference type="PROSITE" id="PS51257">
    <property type="entry name" value="PROKAR_LIPOPROTEIN"/>
    <property type="match status" value="1"/>
</dbReference>
<sequence>MDKKIKFTVFAIVLIGLLSACSSSNGNKTGGNEPKVTFTGTIEKIV</sequence>
<feature type="chain" id="PRO_5045732995" evidence="1">
    <location>
        <begin position="27"/>
        <end position="46"/>
    </location>
</feature>
<proteinExistence type="predicted"/>
<feature type="signal peptide" evidence="1">
    <location>
        <begin position="1"/>
        <end position="26"/>
    </location>
</feature>
<evidence type="ECO:0000313" key="2">
    <source>
        <dbReference type="EMBL" id="MFD1362758.1"/>
    </source>
</evidence>
<protein>
    <submittedName>
        <fullName evidence="2">Uncharacterized protein</fullName>
    </submittedName>
</protein>
<gene>
    <name evidence="2" type="ORF">ACFQ4A_13945</name>
</gene>
<evidence type="ECO:0000256" key="1">
    <source>
        <dbReference type="SAM" id="SignalP"/>
    </source>
</evidence>
<keyword evidence="3" id="KW-1185">Reference proteome</keyword>
<dbReference type="Proteomes" id="UP001597178">
    <property type="component" value="Unassembled WGS sequence"/>
</dbReference>
<dbReference type="RefSeq" id="WP_382401619.1">
    <property type="nucleotide sequence ID" value="NZ_JBHTNH010000028.1"/>
</dbReference>
<reference evidence="3" key="1">
    <citation type="journal article" date="2019" name="Int. J. Syst. Evol. Microbiol.">
        <title>The Global Catalogue of Microorganisms (GCM) 10K type strain sequencing project: providing services to taxonomists for standard genome sequencing and annotation.</title>
        <authorList>
            <consortium name="The Broad Institute Genomics Platform"/>
            <consortium name="The Broad Institute Genome Sequencing Center for Infectious Disease"/>
            <person name="Wu L."/>
            <person name="Ma J."/>
        </authorList>
    </citation>
    <scope>NUCLEOTIDE SEQUENCE [LARGE SCALE GENOMIC DNA]</scope>
    <source>
        <strain evidence="3">CCUG 54822</strain>
    </source>
</reference>
<keyword evidence="1" id="KW-0732">Signal</keyword>
<evidence type="ECO:0000313" key="3">
    <source>
        <dbReference type="Proteomes" id="UP001597178"/>
    </source>
</evidence>
<dbReference type="EMBL" id="JBHTNH010000028">
    <property type="protein sequence ID" value="MFD1362758.1"/>
    <property type="molecule type" value="Genomic_DNA"/>
</dbReference>
<organism evidence="2 3">
    <name type="scientific">Lentibacillus salinarum</name>
    <dbReference type="NCBI Taxonomy" id="446820"/>
    <lineage>
        <taxon>Bacteria</taxon>
        <taxon>Bacillati</taxon>
        <taxon>Bacillota</taxon>
        <taxon>Bacilli</taxon>
        <taxon>Bacillales</taxon>
        <taxon>Bacillaceae</taxon>
        <taxon>Lentibacillus</taxon>
    </lineage>
</organism>